<dbReference type="InterPro" id="IPR044862">
    <property type="entry name" value="Pro_4_hyd_alph_FE2OG_OXY"/>
</dbReference>
<proteinExistence type="predicted"/>
<accession>A0A977KX37</accession>
<dbReference type="KEGG" id="wna:KA717_00105"/>
<protein>
    <submittedName>
        <fullName evidence="2">2OG-Fe(II) oxygenase</fullName>
    </submittedName>
</protein>
<reference evidence="2" key="1">
    <citation type="submission" date="2021-04" db="EMBL/GenBank/DDBJ databases">
        <title>Genome sequence of Woronichinia naegeliana from Washington state freshwater lake bloom.</title>
        <authorList>
            <person name="Dreher T.W."/>
        </authorList>
    </citation>
    <scope>NUCLEOTIDE SEQUENCE</scope>
    <source>
        <strain evidence="2">WA131</strain>
    </source>
</reference>
<sequence length="214" mass="24668">MSYFQQYSQVFSPTYLSQLKGQILNCSYFAINNLNRDFVKTKGFSIVFRRSHLSCVEQNFPYFKPYLQRAMLPECNAFYLNPLLLQTGSQVDPHIDRSLRSYCKTIAPPLMVSVLYVDVPNNLIGGELILRSPKRQVGKIAPQVNTLVFFQGDLTHSVNPVTQGRDRLSLVCEQYCLDELELAEIPEFRLESRVNPSNNKIKRLTQSNRKQKSH</sequence>
<feature type="domain" description="Prolyl 4-hydroxylase alpha subunit Fe(2+) 2OG dioxygenase" evidence="1">
    <location>
        <begin position="87"/>
        <end position="171"/>
    </location>
</feature>
<name>A0A977KX37_9CYAN</name>
<organism evidence="2">
    <name type="scientific">Woronichinia naegeliana WA131</name>
    <dbReference type="NCBI Taxonomy" id="2824559"/>
    <lineage>
        <taxon>Bacteria</taxon>
        <taxon>Bacillati</taxon>
        <taxon>Cyanobacteriota</taxon>
        <taxon>Cyanophyceae</taxon>
        <taxon>Synechococcales</taxon>
        <taxon>Coelosphaeriaceae</taxon>
        <taxon>Woronichinia</taxon>
    </lineage>
</organism>
<dbReference type="AlphaFoldDB" id="A0A977KX37"/>
<dbReference type="Gene3D" id="2.60.120.620">
    <property type="entry name" value="q2cbj1_9rhob like domain"/>
    <property type="match status" value="1"/>
</dbReference>
<dbReference type="Pfam" id="PF13640">
    <property type="entry name" value="2OG-FeII_Oxy_3"/>
    <property type="match status" value="1"/>
</dbReference>
<evidence type="ECO:0000313" key="2">
    <source>
        <dbReference type="EMBL" id="UXE61477.1"/>
    </source>
</evidence>
<dbReference type="Proteomes" id="UP001065613">
    <property type="component" value="Chromosome"/>
</dbReference>
<dbReference type="EMBL" id="CP073041">
    <property type="protein sequence ID" value="UXE61477.1"/>
    <property type="molecule type" value="Genomic_DNA"/>
</dbReference>
<evidence type="ECO:0000259" key="1">
    <source>
        <dbReference type="Pfam" id="PF13640"/>
    </source>
</evidence>
<gene>
    <name evidence="2" type="ORF">KA717_00105</name>
</gene>